<dbReference type="InterPro" id="IPR002125">
    <property type="entry name" value="CMP_dCMP_dom"/>
</dbReference>
<evidence type="ECO:0000256" key="4">
    <source>
        <dbReference type="ARBA" id="ARBA00022833"/>
    </source>
</evidence>
<evidence type="ECO:0000313" key="6">
    <source>
        <dbReference type="EMBL" id="MFH4983931.1"/>
    </source>
</evidence>
<dbReference type="Gene3D" id="3.40.140.10">
    <property type="entry name" value="Cytidine Deaminase, domain 2"/>
    <property type="match status" value="1"/>
</dbReference>
<evidence type="ECO:0000259" key="5">
    <source>
        <dbReference type="PROSITE" id="PS51747"/>
    </source>
</evidence>
<reference evidence="6 7" key="1">
    <citation type="submission" date="2024-08" db="EMBL/GenBank/DDBJ databases">
        <title>Gnathostoma spinigerum genome.</title>
        <authorList>
            <person name="Gonzalez-Bertolin B."/>
            <person name="Monzon S."/>
            <person name="Zaballos A."/>
            <person name="Jimenez P."/>
            <person name="Dekumyoy P."/>
            <person name="Varona S."/>
            <person name="Cuesta I."/>
            <person name="Sumanam S."/>
            <person name="Adisakwattana P."/>
            <person name="Gasser R.B."/>
            <person name="Hernandez-Gonzalez A."/>
            <person name="Young N.D."/>
            <person name="Perteguer M.J."/>
        </authorList>
    </citation>
    <scope>NUCLEOTIDE SEQUENCE [LARGE SCALE GENOMIC DNA]</scope>
    <source>
        <strain evidence="6">AL3</strain>
        <tissue evidence="6">Liver</tissue>
    </source>
</reference>
<dbReference type="PANTHER" id="PTHR11079:SF161">
    <property type="entry name" value="CMP_DCMP-TYPE DEAMINASE DOMAIN-CONTAINING PROTEIN"/>
    <property type="match status" value="1"/>
</dbReference>
<keyword evidence="3" id="KW-0378">Hydrolase</keyword>
<keyword evidence="7" id="KW-1185">Reference proteome</keyword>
<dbReference type="InterPro" id="IPR016193">
    <property type="entry name" value="Cytidine_deaminase-like"/>
</dbReference>
<evidence type="ECO:0000256" key="3">
    <source>
        <dbReference type="ARBA" id="ARBA00022801"/>
    </source>
</evidence>
<dbReference type="Pfam" id="PF00383">
    <property type="entry name" value="dCMP_cyt_deam_1"/>
    <property type="match status" value="1"/>
</dbReference>
<organism evidence="6 7">
    <name type="scientific">Gnathostoma spinigerum</name>
    <dbReference type="NCBI Taxonomy" id="75299"/>
    <lineage>
        <taxon>Eukaryota</taxon>
        <taxon>Metazoa</taxon>
        <taxon>Ecdysozoa</taxon>
        <taxon>Nematoda</taxon>
        <taxon>Chromadorea</taxon>
        <taxon>Rhabditida</taxon>
        <taxon>Spirurina</taxon>
        <taxon>Gnathostomatomorpha</taxon>
        <taxon>Gnathostomatoidea</taxon>
        <taxon>Gnathostomatidae</taxon>
        <taxon>Gnathostoma</taxon>
    </lineage>
</organism>
<proteinExistence type="inferred from homology"/>
<dbReference type="PROSITE" id="PS51747">
    <property type="entry name" value="CYT_DCMP_DEAMINASES_2"/>
    <property type="match status" value="1"/>
</dbReference>
<name>A0ABD6EVL3_9BILA</name>
<evidence type="ECO:0000313" key="7">
    <source>
        <dbReference type="Proteomes" id="UP001608902"/>
    </source>
</evidence>
<accession>A0ABD6EVL3</accession>
<dbReference type="AlphaFoldDB" id="A0ABD6EVL3"/>
<comment type="caution">
    <text evidence="6">The sequence shown here is derived from an EMBL/GenBank/DDBJ whole genome shotgun (WGS) entry which is preliminary data.</text>
</comment>
<feature type="domain" description="CMP/dCMP-type deaminase" evidence="5">
    <location>
        <begin position="1"/>
        <end position="129"/>
    </location>
</feature>
<dbReference type="GO" id="GO:0046872">
    <property type="term" value="F:metal ion binding"/>
    <property type="evidence" value="ECO:0007669"/>
    <property type="project" value="UniProtKB-KW"/>
</dbReference>
<keyword evidence="4" id="KW-0862">Zinc</keyword>
<dbReference type="GO" id="GO:0016787">
    <property type="term" value="F:hydrolase activity"/>
    <property type="evidence" value="ECO:0007669"/>
    <property type="project" value="UniProtKB-KW"/>
</dbReference>
<dbReference type="PANTHER" id="PTHR11079">
    <property type="entry name" value="CYTOSINE DEAMINASE FAMILY MEMBER"/>
    <property type="match status" value="1"/>
</dbReference>
<dbReference type="Proteomes" id="UP001608902">
    <property type="component" value="Unassembled WGS sequence"/>
</dbReference>
<evidence type="ECO:0000256" key="2">
    <source>
        <dbReference type="ARBA" id="ARBA00022723"/>
    </source>
</evidence>
<gene>
    <name evidence="6" type="ORF">AB6A40_010640</name>
</gene>
<dbReference type="EMBL" id="JBGFUD010014460">
    <property type="protein sequence ID" value="MFH4983931.1"/>
    <property type="molecule type" value="Genomic_DNA"/>
</dbReference>
<comment type="similarity">
    <text evidence="1">Belongs to the cytidine and deoxycytidylate deaminase family.</text>
</comment>
<sequence>MDFMKLAVAEAIKGVNNGDGGPFGAIIVKDNTVVARGHNMVLKTNDCTAHAEITAIRNACAALGTFNLEGCTLYTSCYPCPMCMGAALWSRVNEIYYGARPEDAAAAGFDDKLFYDYLRHPKSDGLRKLKQIKVDNDQEPFDIWKARESKVIY</sequence>
<dbReference type="CDD" id="cd01285">
    <property type="entry name" value="nucleoside_deaminase"/>
    <property type="match status" value="1"/>
</dbReference>
<keyword evidence="2" id="KW-0479">Metal-binding</keyword>
<evidence type="ECO:0000256" key="1">
    <source>
        <dbReference type="ARBA" id="ARBA00006576"/>
    </source>
</evidence>
<protein>
    <recommendedName>
        <fullName evidence="5">CMP/dCMP-type deaminase domain-containing protein</fullName>
    </recommendedName>
</protein>
<dbReference type="FunFam" id="3.40.140.10:FF:000011">
    <property type="entry name" value="tRNA-specific adenosine deaminase"/>
    <property type="match status" value="1"/>
</dbReference>
<dbReference type="SUPFAM" id="SSF53927">
    <property type="entry name" value="Cytidine deaminase-like"/>
    <property type="match status" value="1"/>
</dbReference>